<sequence>MAVVVLPQLMRREAVENVGVQARQLLAELQRHLVQTQTEEYCRSRRRCPRCGAQRPPLRPRQQLALDRRQHRREAAVLLQPFQVGQAVAAGQVHEDQRQHHLQVQPALRADHRHELADRCDHPAGTDQIEIQRSSSQGGQASAARLGLILEVQHTLRQHSSSRWGSSMISKSRRSP</sequence>
<comment type="caution">
    <text evidence="1">The sequence shown here is derived from an EMBL/GenBank/DDBJ whole genome shotgun (WGS) entry which is preliminary data.</text>
</comment>
<organism evidence="1 2">
    <name type="scientific">Rhodopila globiformis</name>
    <name type="common">Rhodopseudomonas globiformis</name>
    <dbReference type="NCBI Taxonomy" id="1071"/>
    <lineage>
        <taxon>Bacteria</taxon>
        <taxon>Pseudomonadati</taxon>
        <taxon>Pseudomonadota</taxon>
        <taxon>Alphaproteobacteria</taxon>
        <taxon>Acetobacterales</taxon>
        <taxon>Acetobacteraceae</taxon>
        <taxon>Rhodopila</taxon>
    </lineage>
</organism>
<dbReference type="AlphaFoldDB" id="A0A2S6MVB5"/>
<evidence type="ECO:0000313" key="2">
    <source>
        <dbReference type="Proteomes" id="UP000239724"/>
    </source>
</evidence>
<dbReference type="EMBL" id="NHRY01000270">
    <property type="protein sequence ID" value="PPQ26315.1"/>
    <property type="molecule type" value="Genomic_DNA"/>
</dbReference>
<name>A0A2S6MVB5_RHOGL</name>
<dbReference type="Proteomes" id="UP000239724">
    <property type="component" value="Unassembled WGS sequence"/>
</dbReference>
<keyword evidence="2" id="KW-1185">Reference proteome</keyword>
<protein>
    <submittedName>
        <fullName evidence="1">Uncharacterized protein</fullName>
    </submittedName>
</protein>
<reference evidence="1 2" key="1">
    <citation type="journal article" date="2018" name="Arch. Microbiol.">
        <title>New insights into the metabolic potential of the phototrophic purple bacterium Rhodopila globiformis DSM 161(T) from its draft genome sequence and evidence for a vanadium-dependent nitrogenase.</title>
        <authorList>
            <person name="Imhoff J.F."/>
            <person name="Rahn T."/>
            <person name="Kunzel S."/>
            <person name="Neulinger S.C."/>
        </authorList>
    </citation>
    <scope>NUCLEOTIDE SEQUENCE [LARGE SCALE GENOMIC DNA]</scope>
    <source>
        <strain evidence="1 2">DSM 161</strain>
    </source>
</reference>
<gene>
    <name evidence="1" type="ORF">CCS01_30285</name>
</gene>
<evidence type="ECO:0000313" key="1">
    <source>
        <dbReference type="EMBL" id="PPQ26315.1"/>
    </source>
</evidence>
<proteinExistence type="predicted"/>
<accession>A0A2S6MVB5</accession>